<reference evidence="5" key="1">
    <citation type="submission" date="2016-10" db="EMBL/GenBank/DDBJ databases">
        <authorList>
            <person name="Varghese N."/>
            <person name="Submissions S."/>
        </authorList>
    </citation>
    <scope>NUCLEOTIDE SEQUENCE [LARGE SCALE GENOMIC DNA]</scope>
    <source>
        <strain evidence="5">NLAE-zl-G277</strain>
    </source>
</reference>
<dbReference type="PANTHER" id="PTHR30006">
    <property type="entry name" value="THIAMINE-BINDING PERIPLASMIC PROTEIN-RELATED"/>
    <property type="match status" value="1"/>
</dbReference>
<dbReference type="STRING" id="460384.SAMN05216313_12330"/>
<keyword evidence="3" id="KW-0812">Transmembrane</keyword>
<dbReference type="Gene3D" id="3.40.190.10">
    <property type="entry name" value="Periplasmic binding protein-like II"/>
    <property type="match status" value="2"/>
</dbReference>
<dbReference type="EMBL" id="FOIM01000023">
    <property type="protein sequence ID" value="SET99611.1"/>
    <property type="molecule type" value="Genomic_DNA"/>
</dbReference>
<proteinExistence type="predicted"/>
<evidence type="ECO:0000256" key="3">
    <source>
        <dbReference type="SAM" id="Phobius"/>
    </source>
</evidence>
<keyword evidence="1" id="KW-0732">Signal</keyword>
<evidence type="ECO:0000256" key="1">
    <source>
        <dbReference type="ARBA" id="ARBA00022729"/>
    </source>
</evidence>
<dbReference type="SUPFAM" id="SSF53850">
    <property type="entry name" value="Periplasmic binding protein-like II"/>
    <property type="match status" value="1"/>
</dbReference>
<feature type="compositionally biased region" description="Basic and acidic residues" evidence="2">
    <location>
        <begin position="55"/>
        <end position="67"/>
    </location>
</feature>
<feature type="region of interest" description="Disordered" evidence="2">
    <location>
        <begin position="47"/>
        <end position="85"/>
    </location>
</feature>
<keyword evidence="3" id="KW-0472">Membrane</keyword>
<dbReference type="PIRSF" id="PIRSF002825">
    <property type="entry name" value="CfbpA"/>
    <property type="match status" value="1"/>
</dbReference>
<dbReference type="GO" id="GO:0030975">
    <property type="term" value="F:thiamine binding"/>
    <property type="evidence" value="ECO:0007669"/>
    <property type="project" value="TreeGrafter"/>
</dbReference>
<evidence type="ECO:0000256" key="2">
    <source>
        <dbReference type="SAM" id="MobiDB-lite"/>
    </source>
</evidence>
<keyword evidence="5" id="KW-1185">Reference proteome</keyword>
<keyword evidence="3" id="KW-1133">Transmembrane helix</keyword>
<dbReference type="PANTHER" id="PTHR30006:SF2">
    <property type="entry name" value="ABC TRANSPORTER SUBSTRATE-BINDING PROTEIN"/>
    <property type="match status" value="1"/>
</dbReference>
<dbReference type="GO" id="GO:0030288">
    <property type="term" value="C:outer membrane-bounded periplasmic space"/>
    <property type="evidence" value="ECO:0007669"/>
    <property type="project" value="TreeGrafter"/>
</dbReference>
<accession>A0A1I0ISV0</accession>
<protein>
    <submittedName>
        <fullName evidence="4">Iron(III) transport system substrate-binding protein</fullName>
    </submittedName>
</protein>
<dbReference type="InterPro" id="IPR026045">
    <property type="entry name" value="Ferric-bd"/>
</dbReference>
<name>A0A1I0ISV0_9FIRM</name>
<organism evidence="4 5">
    <name type="scientific">Enterocloster lavalensis</name>
    <dbReference type="NCBI Taxonomy" id="460384"/>
    <lineage>
        <taxon>Bacteria</taxon>
        <taxon>Bacillati</taxon>
        <taxon>Bacillota</taxon>
        <taxon>Clostridia</taxon>
        <taxon>Lachnospirales</taxon>
        <taxon>Lachnospiraceae</taxon>
        <taxon>Enterocloster</taxon>
    </lineage>
</organism>
<dbReference type="Pfam" id="PF13531">
    <property type="entry name" value="SBP_bac_11"/>
    <property type="match status" value="1"/>
</dbReference>
<dbReference type="AlphaFoldDB" id="A0A1I0ISV0"/>
<dbReference type="GO" id="GO:0030976">
    <property type="term" value="F:thiamine pyrophosphate binding"/>
    <property type="evidence" value="ECO:0007669"/>
    <property type="project" value="TreeGrafter"/>
</dbReference>
<evidence type="ECO:0000313" key="4">
    <source>
        <dbReference type="EMBL" id="SET99611.1"/>
    </source>
</evidence>
<dbReference type="GO" id="GO:0015888">
    <property type="term" value="P:thiamine transport"/>
    <property type="evidence" value="ECO:0007669"/>
    <property type="project" value="TreeGrafter"/>
</dbReference>
<feature type="transmembrane region" description="Helical" evidence="3">
    <location>
        <begin position="28"/>
        <end position="48"/>
    </location>
</feature>
<sequence>MAVFYQTELNIVNYDNQKEELSVMRKRYLAGVLAVVMAMGLTACGGGSTPTTAETKAEAKTEAKAESAGEQSGEESKEEAKTTGGKLVVYSPNSEGIMNNVIPGFEEKYGIEVEVISAGAGELIKRLSSEANDPYADIDFGGVNYAIYKQNPDLFEEYVSPNDKNLPEEFQNTTGFYTNYTINGSCLLVNKDLIGDIKIESYEDLLNPELKGKIATCDPATSSSAFAQLTNILLAKGGYDSDEAWDFVGKLIEQWDGKVLSGSSAVYKGVADGEYTVGLTYEDPCATLVADGAPVEIVFPSEGAVYLPSGAAIIKGAKNMDNAKLFIDYLISDEVQQQFGDNLTIRPIIASIPSKTLTSISEIHTITEDIAYIAEHKNEIVERYKDLFASLQ</sequence>
<gene>
    <name evidence="4" type="ORF">SAMN05216313_12330</name>
</gene>
<dbReference type="Proteomes" id="UP000198508">
    <property type="component" value="Unassembled WGS sequence"/>
</dbReference>
<evidence type="ECO:0000313" key="5">
    <source>
        <dbReference type="Proteomes" id="UP000198508"/>
    </source>
</evidence>
<dbReference type="CDD" id="cd13546">
    <property type="entry name" value="PBP2_BitB"/>
    <property type="match status" value="1"/>
</dbReference>